<reference evidence="2 3" key="1">
    <citation type="journal article" date="2020" name="G3 (Bethesda)">
        <title>Improved Reference Genome for Cyclotella cryptica CCMP332, a Model for Cell Wall Morphogenesis, Salinity Adaptation, and Lipid Production in Diatoms (Bacillariophyta).</title>
        <authorList>
            <person name="Roberts W.R."/>
            <person name="Downey K.M."/>
            <person name="Ruck E.C."/>
            <person name="Traller J.C."/>
            <person name="Alverson A.J."/>
        </authorList>
    </citation>
    <scope>NUCLEOTIDE SEQUENCE [LARGE SCALE GENOMIC DNA]</scope>
    <source>
        <strain evidence="2 3">CCMP332</strain>
    </source>
</reference>
<evidence type="ECO:0000313" key="3">
    <source>
        <dbReference type="Proteomes" id="UP001516023"/>
    </source>
</evidence>
<accession>A0ABD3P519</accession>
<dbReference type="Proteomes" id="UP001516023">
    <property type="component" value="Unassembled WGS sequence"/>
</dbReference>
<feature type="region of interest" description="Disordered" evidence="1">
    <location>
        <begin position="45"/>
        <end position="164"/>
    </location>
</feature>
<evidence type="ECO:0000313" key="2">
    <source>
        <dbReference type="EMBL" id="KAL3783162.1"/>
    </source>
</evidence>
<keyword evidence="3" id="KW-1185">Reference proteome</keyword>
<proteinExistence type="predicted"/>
<evidence type="ECO:0000256" key="1">
    <source>
        <dbReference type="SAM" id="MobiDB-lite"/>
    </source>
</evidence>
<feature type="compositionally biased region" description="Polar residues" evidence="1">
    <location>
        <begin position="107"/>
        <end position="135"/>
    </location>
</feature>
<gene>
    <name evidence="2" type="ORF">HJC23_001512</name>
</gene>
<feature type="region of interest" description="Disordered" evidence="1">
    <location>
        <begin position="1"/>
        <end position="33"/>
    </location>
</feature>
<dbReference type="AlphaFoldDB" id="A0ABD3P519"/>
<protein>
    <submittedName>
        <fullName evidence="2">Uncharacterized protein</fullName>
    </submittedName>
</protein>
<comment type="caution">
    <text evidence="2">The sequence shown here is derived from an EMBL/GenBank/DDBJ whole genome shotgun (WGS) entry which is preliminary data.</text>
</comment>
<dbReference type="EMBL" id="JABMIG020000267">
    <property type="protein sequence ID" value="KAL3783162.1"/>
    <property type="molecule type" value="Genomic_DNA"/>
</dbReference>
<feature type="compositionally biased region" description="Basic and acidic residues" evidence="1">
    <location>
        <begin position="148"/>
        <end position="164"/>
    </location>
</feature>
<name>A0ABD3P519_9STRA</name>
<sequence>MNIEYYNPASSKDNSAHAEQIETESPGAKNLDPTRMMQTIQIEHWHPGLYQPSPVPIRARKARKNVPADSSGAETSSNSVFKHEAKRRKVNGSVKPQKHFDPEDSKPTSTIKRTNDEVASSKTKSREVQVSSPNGHTLHHSFLSCSEAARRMDVSRSKISRGEV</sequence>
<organism evidence="2 3">
    <name type="scientific">Cyclotella cryptica</name>
    <dbReference type="NCBI Taxonomy" id="29204"/>
    <lineage>
        <taxon>Eukaryota</taxon>
        <taxon>Sar</taxon>
        <taxon>Stramenopiles</taxon>
        <taxon>Ochrophyta</taxon>
        <taxon>Bacillariophyta</taxon>
        <taxon>Coscinodiscophyceae</taxon>
        <taxon>Thalassiosirophycidae</taxon>
        <taxon>Stephanodiscales</taxon>
        <taxon>Stephanodiscaceae</taxon>
        <taxon>Cyclotella</taxon>
    </lineage>
</organism>